<keyword evidence="3" id="KW-1185">Reference proteome</keyword>
<evidence type="ECO:0000313" key="2">
    <source>
        <dbReference type="EMBL" id="NYD51719.1"/>
    </source>
</evidence>
<proteinExistence type="predicted"/>
<evidence type="ECO:0000313" key="3">
    <source>
        <dbReference type="Proteomes" id="UP000529783"/>
    </source>
</evidence>
<evidence type="ECO:0000256" key="1">
    <source>
        <dbReference type="SAM" id="Phobius"/>
    </source>
</evidence>
<comment type="caution">
    <text evidence="2">The sequence shown here is derived from an EMBL/GenBank/DDBJ whole genome shotgun (WGS) entry which is preliminary data.</text>
</comment>
<sequence>MAGGQVALLVFGFFGSWGARLGWIATGAATVAMVWAGTTPHASRWTAAGVAVLAWSVLSIVAFHGAGRGRRLTIVSDAFDRRRPAPGKQRAVAAPRRGDRLGGRRGCAETIPAGRWAGQGAGGVCVLWWECAVAAGEARYR</sequence>
<protein>
    <submittedName>
        <fullName evidence="2">Uncharacterized protein</fullName>
    </submittedName>
</protein>
<dbReference type="AlphaFoldDB" id="A0A7Y9EPV1"/>
<feature type="transmembrane region" description="Helical" evidence="1">
    <location>
        <begin position="42"/>
        <end position="63"/>
    </location>
</feature>
<gene>
    <name evidence="2" type="ORF">BJY14_007702</name>
</gene>
<keyword evidence="1" id="KW-0472">Membrane</keyword>
<organism evidence="2 3">
    <name type="scientific">Actinomadura luteofluorescens</name>
    <dbReference type="NCBI Taxonomy" id="46163"/>
    <lineage>
        <taxon>Bacteria</taxon>
        <taxon>Bacillati</taxon>
        <taxon>Actinomycetota</taxon>
        <taxon>Actinomycetes</taxon>
        <taxon>Streptosporangiales</taxon>
        <taxon>Thermomonosporaceae</taxon>
        <taxon>Actinomadura</taxon>
    </lineage>
</organism>
<dbReference type="Proteomes" id="UP000529783">
    <property type="component" value="Unassembled WGS sequence"/>
</dbReference>
<accession>A0A7Y9EPV1</accession>
<keyword evidence="1" id="KW-1133">Transmembrane helix</keyword>
<keyword evidence="1" id="KW-0812">Transmembrane</keyword>
<name>A0A7Y9EPV1_9ACTN</name>
<dbReference type="RefSeq" id="WP_179848054.1">
    <property type="nucleotide sequence ID" value="NZ_JACCBA010000001.1"/>
</dbReference>
<reference evidence="2 3" key="1">
    <citation type="submission" date="2020-07" db="EMBL/GenBank/DDBJ databases">
        <title>Sequencing the genomes of 1000 actinobacteria strains.</title>
        <authorList>
            <person name="Klenk H.-P."/>
        </authorList>
    </citation>
    <scope>NUCLEOTIDE SEQUENCE [LARGE SCALE GENOMIC DNA]</scope>
    <source>
        <strain evidence="2 3">DSM 40398</strain>
    </source>
</reference>
<dbReference type="EMBL" id="JACCBA010000001">
    <property type="protein sequence ID" value="NYD51719.1"/>
    <property type="molecule type" value="Genomic_DNA"/>
</dbReference>